<dbReference type="Pfam" id="PF06258">
    <property type="entry name" value="Mito_fiss_Elm1"/>
    <property type="match status" value="1"/>
</dbReference>
<dbReference type="Proteomes" id="UP001163831">
    <property type="component" value="Chromosome"/>
</dbReference>
<evidence type="ECO:0000313" key="2">
    <source>
        <dbReference type="Proteomes" id="UP001163831"/>
    </source>
</evidence>
<keyword evidence="2" id="KW-1185">Reference proteome</keyword>
<evidence type="ECO:0000313" key="1">
    <source>
        <dbReference type="EMBL" id="UYH51862.1"/>
    </source>
</evidence>
<dbReference type="PANTHER" id="PTHR33986:SF15">
    <property type="entry name" value="MITOCHONDRIAL FISSION PROTEIN ELM1"/>
    <property type="match status" value="1"/>
</dbReference>
<proteinExistence type="predicted"/>
<name>A0ABY6GJZ3_9PROT</name>
<dbReference type="InterPro" id="IPR009367">
    <property type="entry name" value="Elm1-like"/>
</dbReference>
<reference evidence="1" key="1">
    <citation type="submission" date="2022-10" db="EMBL/GenBank/DDBJ databases">
        <title>Candidatus Kirkpatrella diaphorinas gen. nov., sp. nov., an uncultured endosymbiont identified in a population of Diaphorina citri from Hawaii.</title>
        <authorList>
            <person name="Henry E.M."/>
            <person name="Carlson C.R."/>
            <person name="Kuo Y.-W."/>
        </authorList>
    </citation>
    <scope>NUCLEOTIDE SEQUENCE</scope>
    <source>
        <strain evidence="1">CADCRV1</strain>
    </source>
</reference>
<organism evidence="1 2">
    <name type="scientific">Candidatus Kirkpatrickella diaphorinae</name>
    <dbReference type="NCBI Taxonomy" id="2984322"/>
    <lineage>
        <taxon>Bacteria</taxon>
        <taxon>Pseudomonadati</taxon>
        <taxon>Pseudomonadota</taxon>
        <taxon>Alphaproteobacteria</taxon>
        <taxon>Acetobacterales</taxon>
        <taxon>Acetobacteraceae</taxon>
        <taxon>Candidatus Kirkpatrickella</taxon>
    </lineage>
</organism>
<dbReference type="EMBL" id="CP107052">
    <property type="protein sequence ID" value="UYH51862.1"/>
    <property type="molecule type" value="Genomic_DNA"/>
</dbReference>
<dbReference type="RefSeq" id="WP_319807457.1">
    <property type="nucleotide sequence ID" value="NZ_CP107052.1"/>
</dbReference>
<accession>A0ABY6GJZ3</accession>
<protein>
    <submittedName>
        <fullName evidence="1">Mitochondrial fission ELM1 family protein</fullName>
    </submittedName>
</protein>
<dbReference type="PANTHER" id="PTHR33986">
    <property type="entry name" value="OS02G0535700 PROTEIN"/>
    <property type="match status" value="1"/>
</dbReference>
<gene>
    <name evidence="1" type="ORF">N5W20_03100</name>
</gene>
<sequence>MSVAVISENFAGMRAQAEGLLHRLDVEPRFHTVKLKGMWRHLPTRFCPDPLKAAAPIQLAPDTQWLLSVGGRGGAVGAALRRKTGLKLVQVQNPRMDFSQFDLIIANHHDDIAGPNVISIRTALHNVTSDRLAAARAEWAARLQRAGRPLLCVMLGGSNGRFRLGREEGRLIGRSLAQLLRQQNIALAITPSRRTDKQALAALEAELKGFDAYIWHGAGDNPYLGMLATADMIAVTTDSVSMISEAVATKAPVQIIPLPGRSRRITAFVQGLTALDRVRPFTPDWCPWGVSPLDDTQIAVEEVRKRLPG</sequence>